<proteinExistence type="predicted"/>
<accession>A0ACA9R188</accession>
<name>A0ACA9R188_9GLOM</name>
<keyword evidence="2" id="KW-1185">Reference proteome</keyword>
<evidence type="ECO:0000313" key="1">
    <source>
        <dbReference type="EMBL" id="CAG8772298.1"/>
    </source>
</evidence>
<feature type="non-terminal residue" evidence="1">
    <location>
        <position position="1"/>
    </location>
</feature>
<gene>
    <name evidence="1" type="ORF">SPELUC_LOCUS15857</name>
</gene>
<sequence length="273" mass="31588">IGETLQFAEKIECVESQKIINLIKEKTCRHTRLEIMQLQKKQYGSDCIQFWEQTPELQELMQLFSSIIILPIRIRRRALAHLEKEIFKFSTLESSKLRNNAISKRKELNNANIMNNDQEKIKIREEITKLWKEVDNTSLRIEHFIRELGQMYKIFISDPKKITSDNGLTKENISKLPEYYAELLISVHTIELIDGESSTISEAWFLAVCNCIDKKIPNLKIFVISILGLQSSGKSTLLNTLFASKFAVSTGRCTKGVLIQFLFLEKELSDQLD</sequence>
<dbReference type="Proteomes" id="UP000789366">
    <property type="component" value="Unassembled WGS sequence"/>
</dbReference>
<dbReference type="EMBL" id="CAJVPW010054812">
    <property type="protein sequence ID" value="CAG8772298.1"/>
    <property type="molecule type" value="Genomic_DNA"/>
</dbReference>
<feature type="non-terminal residue" evidence="1">
    <location>
        <position position="273"/>
    </location>
</feature>
<comment type="caution">
    <text evidence="1">The sequence shown here is derived from an EMBL/GenBank/DDBJ whole genome shotgun (WGS) entry which is preliminary data.</text>
</comment>
<evidence type="ECO:0000313" key="2">
    <source>
        <dbReference type="Proteomes" id="UP000789366"/>
    </source>
</evidence>
<reference evidence="1" key="1">
    <citation type="submission" date="2021-06" db="EMBL/GenBank/DDBJ databases">
        <authorList>
            <person name="Kallberg Y."/>
            <person name="Tangrot J."/>
            <person name="Rosling A."/>
        </authorList>
    </citation>
    <scope>NUCLEOTIDE SEQUENCE</scope>
    <source>
        <strain evidence="1">28 12/20/2015</strain>
    </source>
</reference>
<protein>
    <submittedName>
        <fullName evidence="1">1929_t:CDS:1</fullName>
    </submittedName>
</protein>
<organism evidence="1 2">
    <name type="scientific">Cetraspora pellucida</name>
    <dbReference type="NCBI Taxonomy" id="1433469"/>
    <lineage>
        <taxon>Eukaryota</taxon>
        <taxon>Fungi</taxon>
        <taxon>Fungi incertae sedis</taxon>
        <taxon>Mucoromycota</taxon>
        <taxon>Glomeromycotina</taxon>
        <taxon>Glomeromycetes</taxon>
        <taxon>Diversisporales</taxon>
        <taxon>Gigasporaceae</taxon>
        <taxon>Cetraspora</taxon>
    </lineage>
</organism>